<dbReference type="Proteomes" id="UP000664073">
    <property type="component" value="Unassembled WGS sequence"/>
</dbReference>
<evidence type="ECO:0000313" key="2">
    <source>
        <dbReference type="EMBL" id="MBO1324366.1"/>
    </source>
</evidence>
<organism evidence="2 3">
    <name type="scientific">Acetobacter garciniae</name>
    <dbReference type="NCBI Taxonomy" id="2817435"/>
    <lineage>
        <taxon>Bacteria</taxon>
        <taxon>Pseudomonadati</taxon>
        <taxon>Pseudomonadota</taxon>
        <taxon>Alphaproteobacteria</taxon>
        <taxon>Acetobacterales</taxon>
        <taxon>Acetobacteraceae</taxon>
        <taxon>Acetobacter</taxon>
    </lineage>
</organism>
<evidence type="ECO:0000259" key="1">
    <source>
        <dbReference type="Pfam" id="PF12705"/>
    </source>
</evidence>
<dbReference type="InterPro" id="IPR027417">
    <property type="entry name" value="P-loop_NTPase"/>
</dbReference>
<dbReference type="SUPFAM" id="SSF52540">
    <property type="entry name" value="P-loop containing nucleoside triphosphate hydrolases"/>
    <property type="match status" value="1"/>
</dbReference>
<name>A0A939HLR8_9PROT</name>
<accession>A0A939HLR8</accession>
<comment type="caution">
    <text evidence="2">The sequence shown here is derived from an EMBL/GenBank/DDBJ whole genome shotgun (WGS) entry which is preliminary data.</text>
</comment>
<dbReference type="InterPro" id="IPR014153">
    <property type="entry name" value="Ds_break_AddB"/>
</dbReference>
<sequence length="1045" mass="112113">MNLASIPAHLPFLDQLAARWIAAAGHDREAVGHGTIVLPGRRAARALTEAFLRQIDGRGMLLPRIMPIGALDEAELGLSVSTTPGLGDGADETDGGAGGPLALPPAVGTMTRLATLTRLILQAEGAFGTRPTLDQAWPLANALADLMDEAEWAGITLAERLPDAVQDNFAEHWQVILRFLSIVTHAWPDWLREQGVMNPVARQVALLGTQARVWRAAAQKGESTPLWAAGFTHVMAPLADALRAVVACPGGRIILPGLDRDMPADVFAILPDSHPQAGMAHLLAALGATRDEVEDWPGAGGDPARAAMLARVMLPAQALGDWTTRDQAESADNGAGGALAHVQRIEAQDEQEEALAISMIMRDAIETAEHRVALVTPDRALAARVATELARWGVVADDSAGLALASTPVAVLLRLIARMVDNRFSPVSLLSVLKHPLVACGLSVGTCRASARLLERAVLRGPAPAPGFAALHMAVRDMAGPHAPQGGTDTAAAADRPFGPEPLPAFMDRLAFCFEPVLGWEMDGPAVDTAGAEPRAHHAPLPDLLAGLLGVAERLARTDEEDGPSRLWRGEDGNLLADRLTELMLAADILPPQPPVVLDGLLGAVLTHDRAVTRRADPTALHPRVLIWGLFEARLQTAQTVILGGLSEGTWPPVTDAGPWMSRPMRRKVGLPSPELAVGQAAHDFFATAAAAGRVILSCPRRREGAPVVPARWLTRLDAFLAGRGLHVPHHPVLAWLRQLDQPAGAACPVPAPRPAPPLALRPRRLSVTEVETWMRDPYAIYARHVLRLEPLAELEEGADASDYGLIVHDALERWVRIHGVTWPDDARHRLAALFTTCLAERKLRPALRAWWEPRLLRIAQWVAEAESRRRADHGAPRAILTEARGKVVAAAPAGPFTLVGRADRIELDAQGGVCVQDYKTGMLPAKRDVLAGWSPQLPLEAAMILQGGFDAVPVGCSIGALTYWRLTGGPEPGQAVSIAPPEVPDLTELAEQTWQKLLERIAAYDDPARPYLSHPHPGQEPRFADYARLARVPEWSAARTENEP</sequence>
<dbReference type="NCBIfam" id="TIGR02786">
    <property type="entry name" value="addB_alphas"/>
    <property type="match status" value="1"/>
</dbReference>
<gene>
    <name evidence="2" type="primary">addB</name>
    <name evidence="2" type="ORF">J2D77_04225</name>
</gene>
<dbReference type="Pfam" id="PF12705">
    <property type="entry name" value="PDDEXK_1"/>
    <property type="match status" value="1"/>
</dbReference>
<dbReference type="RefSeq" id="WP_207845076.1">
    <property type="nucleotide sequence ID" value="NZ_JAFVMH010000002.1"/>
</dbReference>
<dbReference type="InterPro" id="IPR038726">
    <property type="entry name" value="PDDEXK_AddAB-type"/>
</dbReference>
<feature type="domain" description="PD-(D/E)XK endonuclease-like" evidence="1">
    <location>
        <begin position="765"/>
        <end position="1012"/>
    </location>
</feature>
<proteinExistence type="predicted"/>
<protein>
    <submittedName>
        <fullName evidence="2">Double-strand break repair protein AddB</fullName>
    </submittedName>
</protein>
<keyword evidence="3" id="KW-1185">Reference proteome</keyword>
<evidence type="ECO:0000313" key="3">
    <source>
        <dbReference type="Proteomes" id="UP000664073"/>
    </source>
</evidence>
<reference evidence="2" key="1">
    <citation type="submission" date="2021-03" db="EMBL/GenBank/DDBJ databases">
        <title>The complete genome sequence of Acetobacter sp. TBRC 12339.</title>
        <authorList>
            <person name="Charoenyingcharoen P."/>
            <person name="Yukphan P."/>
        </authorList>
    </citation>
    <scope>NUCLEOTIDE SEQUENCE</scope>
    <source>
        <strain evidence="2">TBRC 12339</strain>
    </source>
</reference>
<dbReference type="AlphaFoldDB" id="A0A939HLR8"/>
<dbReference type="EMBL" id="JAFVMH010000002">
    <property type="protein sequence ID" value="MBO1324366.1"/>
    <property type="molecule type" value="Genomic_DNA"/>
</dbReference>